<evidence type="ECO:0000313" key="2">
    <source>
        <dbReference type="Proteomes" id="UP000278746"/>
    </source>
</evidence>
<accession>A0A3M7TS84</accession>
<organism evidence="1 2">
    <name type="scientific">Alteribacter keqinensis</name>
    <dbReference type="NCBI Taxonomy" id="2483800"/>
    <lineage>
        <taxon>Bacteria</taxon>
        <taxon>Bacillati</taxon>
        <taxon>Bacillota</taxon>
        <taxon>Bacilli</taxon>
        <taxon>Bacillales</taxon>
        <taxon>Bacillaceae</taxon>
        <taxon>Alteribacter</taxon>
    </lineage>
</organism>
<reference evidence="1 2" key="1">
    <citation type="submission" date="2018-10" db="EMBL/GenBank/DDBJ databases">
        <title>Bacillus Keqinensis sp. nov., a moderately halophilic bacterium isolated from a saline-alkaline lake.</title>
        <authorList>
            <person name="Wang H."/>
        </authorList>
    </citation>
    <scope>NUCLEOTIDE SEQUENCE [LARGE SCALE GENOMIC DNA]</scope>
    <source>
        <strain evidence="1 2">KQ-3</strain>
    </source>
</reference>
<evidence type="ECO:0000313" key="1">
    <source>
        <dbReference type="EMBL" id="RNA68460.1"/>
    </source>
</evidence>
<evidence type="ECO:0008006" key="3">
    <source>
        <dbReference type="Google" id="ProtNLM"/>
    </source>
</evidence>
<keyword evidence="2" id="KW-1185">Reference proteome</keyword>
<name>A0A3M7TS84_9BACI</name>
<protein>
    <recommendedName>
        <fullName evidence="3">Transcriptional regulator</fullName>
    </recommendedName>
</protein>
<gene>
    <name evidence="1" type="ORF">EBO34_00335</name>
</gene>
<dbReference type="Gene3D" id="3.30.70.270">
    <property type="match status" value="1"/>
</dbReference>
<comment type="caution">
    <text evidence="1">The sequence shown here is derived from an EMBL/GenBank/DDBJ whole genome shotgun (WGS) entry which is preliminary data.</text>
</comment>
<dbReference type="Proteomes" id="UP000278746">
    <property type="component" value="Unassembled WGS sequence"/>
</dbReference>
<dbReference type="RefSeq" id="WP_122895985.1">
    <property type="nucleotide sequence ID" value="NZ_RHIB01000001.1"/>
</dbReference>
<proteinExistence type="predicted"/>
<dbReference type="OrthoDB" id="4986073at2"/>
<dbReference type="InterPro" id="IPR043128">
    <property type="entry name" value="Rev_trsase/Diguanyl_cyclase"/>
</dbReference>
<dbReference type="AlphaFoldDB" id="A0A3M7TS84"/>
<dbReference type="EMBL" id="RHIB01000001">
    <property type="protein sequence ID" value="RNA68460.1"/>
    <property type="molecule type" value="Genomic_DNA"/>
</dbReference>
<sequence length="436" mass="50227">MKIRLGAVGPEDSIKKIEQEAGRFQDLVLIPFPYERTEETKGIIEANKDKVDYWLFSGQAPYFFARKLNLVEDHEATYPPLYGSSLLGKLLKAQYEKGTILPSISVDTISDEEMDSFRNMFSLQDLEVYNYPYEGYLPPDEIVTFHENLYKEKKIEAAFTSIRSVYLALKERGVPCYRVTPTELAIQLTIKFLRERIHSALYRKSQIAIVGIESVQSPLQSEEEYYSFKSKHRDLDLKRLILLYAEKVHGSYVQIGDGVFFIYTTLGELEYQTYQPLFDLIHQAKLQTGLSLRTVSGYGRTAIEAEQNVRMAFREARSSNDQVVFTVDEDKSVRKVWENEGEVSYNQRLWGEEWLEKFKNAHISPAIVSKIQSISVYYGQKTVTAKDISTWLNSTDRNARRILTALEDMGLAKISGEEQPGQRGRPRKIYTLTFAE</sequence>